<dbReference type="InterPro" id="IPR004635">
    <property type="entry name" value="Pept_S49_SppA"/>
</dbReference>
<dbReference type="Gene3D" id="6.20.330.10">
    <property type="match status" value="1"/>
</dbReference>
<comment type="caution">
    <text evidence="7">The sequence shown here is derived from an EMBL/GenBank/DDBJ whole genome shotgun (WGS) entry which is preliminary data.</text>
</comment>
<dbReference type="EMBL" id="JAXAFJ010000001">
    <property type="protein sequence ID" value="MDX6804624.1"/>
    <property type="molecule type" value="Genomic_DNA"/>
</dbReference>
<protein>
    <submittedName>
        <fullName evidence="7">Signal peptide peptidase SppA</fullName>
    </submittedName>
</protein>
<feature type="transmembrane region" description="Helical" evidence="5">
    <location>
        <begin position="20"/>
        <end position="38"/>
    </location>
</feature>
<dbReference type="InterPro" id="IPR029045">
    <property type="entry name" value="ClpP/crotonase-like_dom_sf"/>
</dbReference>
<evidence type="ECO:0000259" key="6">
    <source>
        <dbReference type="Pfam" id="PF01343"/>
    </source>
</evidence>
<evidence type="ECO:0000313" key="7">
    <source>
        <dbReference type="EMBL" id="MDX6804624.1"/>
    </source>
</evidence>
<keyword evidence="4" id="KW-0720">Serine protease</keyword>
<evidence type="ECO:0000313" key="8">
    <source>
        <dbReference type="Proteomes" id="UP001274321"/>
    </source>
</evidence>
<reference evidence="7 8" key="1">
    <citation type="submission" date="2023-11" db="EMBL/GenBank/DDBJ databases">
        <authorList>
            <person name="Bao R."/>
        </authorList>
    </citation>
    <scope>NUCLEOTIDE SEQUENCE [LARGE SCALE GENOMIC DNA]</scope>
    <source>
        <strain evidence="7 8">PJ23</strain>
    </source>
</reference>
<sequence length="324" mass="34211">MAFDADGLVERRRLRRRLGFWRVAAIAFAAIALVAGGLKLSGFTPGKATSHVARVQLSGVILGSDERHKMLQELAKSGASAVLLEIDSPGGGVTASEELYHDIRKIAEKRPVVAVLGSLAASGGYVAAIAADHIVSRQTSLTGSIGVLVQYPEVSGLLGNLGVDVKEVKSAPLKAAPSMFKPTSPDAEAALQALVMDSFDWFRNLVAERRALEGERLTRVVDGRAFTGRQALELGLVDEIGGEEEARAWLERERGISTSLPVRDWTPEKSGLAGFGIAGDAAAFAADLLGFPSLAQSIRLAASTRLEAGALDGVLAIWHPSQLK</sequence>
<dbReference type="Pfam" id="PF01343">
    <property type="entry name" value="Peptidase_S49"/>
    <property type="match status" value="1"/>
</dbReference>
<evidence type="ECO:0000256" key="1">
    <source>
        <dbReference type="ARBA" id="ARBA00008683"/>
    </source>
</evidence>
<keyword evidence="3" id="KW-0378">Hydrolase</keyword>
<keyword evidence="8" id="KW-1185">Reference proteome</keyword>
<dbReference type="InterPro" id="IPR047272">
    <property type="entry name" value="S49_SppA_C"/>
</dbReference>
<dbReference type="Proteomes" id="UP001274321">
    <property type="component" value="Unassembled WGS sequence"/>
</dbReference>
<accession>A0ABU4RKN2</accession>
<gene>
    <name evidence="7" type="primary">sppA</name>
    <name evidence="7" type="ORF">SCD90_00985</name>
</gene>
<keyword evidence="5" id="KW-0812">Transmembrane</keyword>
<dbReference type="PANTHER" id="PTHR42987:SF6">
    <property type="entry name" value="PROTEINASE IV"/>
    <property type="match status" value="1"/>
</dbReference>
<comment type="similarity">
    <text evidence="1">Belongs to the peptidase S49 family.</text>
</comment>
<dbReference type="CDD" id="cd07023">
    <property type="entry name" value="S49_Sppa_N_C"/>
    <property type="match status" value="1"/>
</dbReference>
<name>A0ABU4RKN2_9HYPH</name>
<organism evidence="7 8">
    <name type="scientific">Terrihabitans rhizophilus</name>
    <dbReference type="NCBI Taxonomy" id="3092662"/>
    <lineage>
        <taxon>Bacteria</taxon>
        <taxon>Pseudomonadati</taxon>
        <taxon>Pseudomonadota</taxon>
        <taxon>Alphaproteobacteria</taxon>
        <taxon>Hyphomicrobiales</taxon>
        <taxon>Terrihabitans</taxon>
    </lineage>
</organism>
<dbReference type="InterPro" id="IPR002142">
    <property type="entry name" value="Peptidase_S49"/>
</dbReference>
<dbReference type="PANTHER" id="PTHR42987">
    <property type="entry name" value="PEPTIDASE S49"/>
    <property type="match status" value="1"/>
</dbReference>
<keyword evidence="5" id="KW-1133">Transmembrane helix</keyword>
<keyword evidence="2" id="KW-0645">Protease</keyword>
<dbReference type="NCBIfam" id="TIGR00706">
    <property type="entry name" value="SppA_dom"/>
    <property type="match status" value="1"/>
</dbReference>
<dbReference type="SUPFAM" id="SSF52096">
    <property type="entry name" value="ClpP/crotonase"/>
    <property type="match status" value="1"/>
</dbReference>
<keyword evidence="5" id="KW-0472">Membrane</keyword>
<evidence type="ECO:0000256" key="5">
    <source>
        <dbReference type="SAM" id="Phobius"/>
    </source>
</evidence>
<evidence type="ECO:0000256" key="4">
    <source>
        <dbReference type="ARBA" id="ARBA00022825"/>
    </source>
</evidence>
<dbReference type="RefSeq" id="WP_319842749.1">
    <property type="nucleotide sequence ID" value="NZ_JAXAFJ010000001.1"/>
</dbReference>
<evidence type="ECO:0000256" key="3">
    <source>
        <dbReference type="ARBA" id="ARBA00022801"/>
    </source>
</evidence>
<dbReference type="Gene3D" id="3.90.226.10">
    <property type="entry name" value="2-enoyl-CoA Hydratase, Chain A, domain 1"/>
    <property type="match status" value="1"/>
</dbReference>
<feature type="domain" description="Peptidase S49" evidence="6">
    <location>
        <begin position="107"/>
        <end position="256"/>
    </location>
</feature>
<evidence type="ECO:0000256" key="2">
    <source>
        <dbReference type="ARBA" id="ARBA00022670"/>
    </source>
</evidence>
<proteinExistence type="inferred from homology"/>